<dbReference type="EMBL" id="CP016174">
    <property type="protein sequence ID" value="ANN18232.1"/>
    <property type="molecule type" value="Genomic_DNA"/>
</dbReference>
<dbReference type="Gene3D" id="3.40.50.300">
    <property type="entry name" value="P-loop containing nucleotide triphosphate hydrolases"/>
    <property type="match status" value="1"/>
</dbReference>
<accession>A0A193C177</accession>
<sequence length="1036" mass="116238">MARGLSFRDAVRMLGGTDSKIIAALEKMTGGAMLTAAAGGADFLLGLFGPKAELARLTNTLMIELKDRVTGLSRFDRTNRLVAAHAVLVLSAYFDVLLKLPLPKECSDLRLGRADQIRLALGDKKGARRVRDLLVAVIDEELPMPTPHWPYEQTLGAVHHYFEKLASLTRAFLTGLAGWDLLNETQQRQLATNLWNLPSEAINRYEQYFRRIAGEFPEFAFWANLTDHQATRAAVHDLRIGLAEVERALTAMTSAESAAHPLKSAYRNVLDRPVLTARDVPAGLQIPKLGEAYITPKFRVVEVTASDPIAAEKWWLEQKIRTDLPAFLVRYLTAPHATEAPLLVLGQPGAGKSVLTQVLAARLTSSDYLVVRVVLREVRAESDLQSHIEQAVRSATGEETSWPALARNAGTALPVVMLDGFDELLQATGVSQSDYLERVADFQRREASLGRPLVVIVTSRTAVADRARPAAGMIAVRLEPFSKDQIARWLKVWNTVNQHYFSLHGIVPLTAEAVAAHRDLACQPLLLMMLALYDADENSLQKHDVALGQAELYEALLIRFAGREVAKSGSALSADEFAHAIEQQLLRLSVAAFAMFNRTRQWVTEAELDADLGVLLAAHTQQLAGLRAQLTAAQLLFGRFFFVHETQALQDDQQLRTYEFLHATFGEYLVARLISVELGEMVAGADVHRSRPNQVDDSFLHALLSFAPLTMRETAISFVSERLNGMNETRLYVLRELLVSLLQHAFLPRRTDNYGDYRPDQITQPGLHANYSANLVILILLASRRLDVDEIFPCVPDPVDQWRRLTQFWRSQLPDTGWKELIHVFTVERAWKNGRRTAQIVPLEPSNAWEPDTYWIYDTQRLTEDLVPPDVSKWRGWSGGTYGYLRNQSRFQCVPDDDVIIHALDPFHPQLNSAIFTFHVVANWKKPVSAAQALFTLWLATAKPDNTELTAAFDVCLQIASHGFAPPHTDQRHQYRTLVLHQLALHHSRLPREWLIDTLRRLTNTASNEIHQKDTRMSKLLKDGGLDEIARQLMSE</sequence>
<gene>
    <name evidence="2" type="ORF">SD37_23045</name>
</gene>
<dbReference type="PANTHER" id="PTHR46844:SF1">
    <property type="entry name" value="SLR5058 PROTEIN"/>
    <property type="match status" value="1"/>
</dbReference>
<reference evidence="2 3" key="1">
    <citation type="journal article" date="2015" name="Genome Announc.">
        <title>Draft Genome Sequence of Norvancomycin-Producing Strain Amycolatopsis orientalis CPCC200066.</title>
        <authorList>
            <person name="Lei X."/>
            <person name="Yuan F."/>
            <person name="Shi Y."/>
            <person name="Li X."/>
            <person name="Wang L."/>
            <person name="Hong B."/>
        </authorList>
    </citation>
    <scope>NUCLEOTIDE SEQUENCE [LARGE SCALE GENOMIC DNA]</scope>
    <source>
        <strain evidence="2 3">B-37</strain>
    </source>
</reference>
<proteinExistence type="predicted"/>
<dbReference type="InterPro" id="IPR054567">
    <property type="entry name" value="NNH7"/>
</dbReference>
<feature type="domain" description="NACHT N-terminal Helical" evidence="1">
    <location>
        <begin position="3"/>
        <end position="227"/>
    </location>
</feature>
<dbReference type="PANTHER" id="PTHR46844">
    <property type="entry name" value="SLR5058 PROTEIN"/>
    <property type="match status" value="1"/>
</dbReference>
<keyword evidence="3" id="KW-1185">Reference proteome</keyword>
<name>A0A193C177_AMYOR</name>
<dbReference type="Pfam" id="PF22738">
    <property type="entry name" value="NNH7"/>
    <property type="match status" value="1"/>
</dbReference>
<dbReference type="InterPro" id="IPR027417">
    <property type="entry name" value="P-loop_NTPase"/>
</dbReference>
<protein>
    <recommendedName>
        <fullName evidence="1">NACHT N-terminal Helical domain-containing protein</fullName>
    </recommendedName>
</protein>
<dbReference type="SUPFAM" id="SSF52540">
    <property type="entry name" value="P-loop containing nucleoside triphosphate hydrolases"/>
    <property type="match status" value="1"/>
</dbReference>
<dbReference type="RefSeq" id="WP_044854944.1">
    <property type="nucleotide sequence ID" value="NZ_CP016174.1"/>
</dbReference>
<organism evidence="2 3">
    <name type="scientific">Amycolatopsis orientalis</name>
    <name type="common">Nocardia orientalis</name>
    <dbReference type="NCBI Taxonomy" id="31958"/>
    <lineage>
        <taxon>Bacteria</taxon>
        <taxon>Bacillati</taxon>
        <taxon>Actinomycetota</taxon>
        <taxon>Actinomycetes</taxon>
        <taxon>Pseudonocardiales</taxon>
        <taxon>Pseudonocardiaceae</taxon>
        <taxon>Amycolatopsis</taxon>
    </lineage>
</organism>
<dbReference type="Proteomes" id="UP000093695">
    <property type="component" value="Chromosome"/>
</dbReference>
<evidence type="ECO:0000313" key="2">
    <source>
        <dbReference type="EMBL" id="ANN18232.1"/>
    </source>
</evidence>
<dbReference type="KEGG" id="aori:SD37_23045"/>
<dbReference type="STRING" id="31958.SD37_23045"/>
<dbReference type="AlphaFoldDB" id="A0A193C177"/>
<evidence type="ECO:0000313" key="3">
    <source>
        <dbReference type="Proteomes" id="UP000093695"/>
    </source>
</evidence>
<evidence type="ECO:0000259" key="1">
    <source>
        <dbReference type="Pfam" id="PF22738"/>
    </source>
</evidence>